<proteinExistence type="predicted"/>
<dbReference type="RefSeq" id="WP_208150635.1">
    <property type="nucleotide sequence ID" value="NZ_JAGETV010000023.1"/>
</dbReference>
<accession>A0ABS3Q6P4</accession>
<keyword evidence="2" id="KW-1185">Reference proteome</keyword>
<evidence type="ECO:0000313" key="2">
    <source>
        <dbReference type="Proteomes" id="UP000664835"/>
    </source>
</evidence>
<sequence length="372" mass="40968">MQFSKVVLGSALAAAVLSGCQVVDPDSKKVIKSNDITVVDPDSKEVIVGSKKAIKQIFEVDHDGRMYQFYDFATYQSFLDVGETAYRLTRIGGGPKGETLVFGLAKADKKKGAKTPAAMLWDGKVEASKDFYGEIRKHGRIYVFNNKADMDAVRQVGEPSYMFTEIGGGPKGETVVYVLNKSNKKKRPDALIAKFKTLNPVVQMAVAEPVAEAAPEVAEPVIVKTTEIFDVIHDGRYYSFYDYATYQSFLSVGETAYRLTRIGGGPKGETLVFGLAKADKKKGDNTPAALLWDGKSEVEGNFYAELRKHGRIYVFNKKADLDAVRQVGEPSYMYTQIGAGANGETLVFVLNKDNKKKKPVELMEKYQAVNAK</sequence>
<name>A0ABS3Q6P4_9GAMM</name>
<dbReference type="PROSITE" id="PS51257">
    <property type="entry name" value="PROKAR_LIPOPROTEIN"/>
    <property type="match status" value="1"/>
</dbReference>
<gene>
    <name evidence="1" type="ORF">J3998_10605</name>
</gene>
<dbReference type="EMBL" id="JAGETV010000023">
    <property type="protein sequence ID" value="MBO1928025.1"/>
    <property type="molecule type" value="Genomic_DNA"/>
</dbReference>
<protein>
    <submittedName>
        <fullName evidence="1">Uncharacterized protein</fullName>
    </submittedName>
</protein>
<evidence type="ECO:0000313" key="1">
    <source>
        <dbReference type="EMBL" id="MBO1928025.1"/>
    </source>
</evidence>
<dbReference type="Proteomes" id="UP000664835">
    <property type="component" value="Unassembled WGS sequence"/>
</dbReference>
<reference evidence="1 2" key="1">
    <citation type="submission" date="2021-03" db="EMBL/GenBank/DDBJ databases">
        <title>Thiomicrorhabdus sp.nov.,novel sulfur-oxidizing bacteria isolated from coastal sediment.</title>
        <authorList>
            <person name="Liu X."/>
        </authorList>
    </citation>
    <scope>NUCLEOTIDE SEQUENCE [LARGE SCALE GENOMIC DNA]</scope>
    <source>
        <strain evidence="1 2">6S2-11</strain>
    </source>
</reference>
<comment type="caution">
    <text evidence="1">The sequence shown here is derived from an EMBL/GenBank/DDBJ whole genome shotgun (WGS) entry which is preliminary data.</text>
</comment>
<organism evidence="1 2">
    <name type="scientific">Thiomicrorhabdus marina</name>
    <dbReference type="NCBI Taxonomy" id="2818442"/>
    <lineage>
        <taxon>Bacteria</taxon>
        <taxon>Pseudomonadati</taxon>
        <taxon>Pseudomonadota</taxon>
        <taxon>Gammaproteobacteria</taxon>
        <taxon>Thiotrichales</taxon>
        <taxon>Piscirickettsiaceae</taxon>
        <taxon>Thiomicrorhabdus</taxon>
    </lineage>
</organism>